<reference evidence="2" key="1">
    <citation type="submission" date="2021-05" db="EMBL/GenBank/DDBJ databases">
        <title>The genome of the haptophyte Pavlova lutheri (Diacronema luteri, Pavlovales) - a model for lipid biosynthesis in eukaryotic algae.</title>
        <authorList>
            <person name="Hulatt C.J."/>
            <person name="Posewitz M.C."/>
        </authorList>
    </citation>
    <scope>NUCLEOTIDE SEQUENCE</scope>
    <source>
        <strain evidence="2">NIVA-4/92</strain>
    </source>
</reference>
<protein>
    <recommendedName>
        <fullName evidence="1">CS domain-containing protein</fullName>
    </recommendedName>
</protein>
<dbReference type="InterPro" id="IPR007052">
    <property type="entry name" value="CS_dom"/>
</dbReference>
<dbReference type="SUPFAM" id="SSF49764">
    <property type="entry name" value="HSP20-like chaperones"/>
    <property type="match status" value="1"/>
</dbReference>
<dbReference type="Proteomes" id="UP000751190">
    <property type="component" value="Unassembled WGS sequence"/>
</dbReference>
<dbReference type="OMA" id="DESTWTM"/>
<dbReference type="GO" id="GO:0006457">
    <property type="term" value="P:protein folding"/>
    <property type="evidence" value="ECO:0007669"/>
    <property type="project" value="TreeGrafter"/>
</dbReference>
<proteinExistence type="predicted"/>
<accession>A0A8J5X5V4</accession>
<feature type="domain" description="CS" evidence="1">
    <location>
        <begin position="201"/>
        <end position="293"/>
    </location>
</feature>
<name>A0A8J5X5V4_DIALT</name>
<keyword evidence="3" id="KW-1185">Reference proteome</keyword>
<dbReference type="OrthoDB" id="496827at2759"/>
<dbReference type="CDD" id="cd06467">
    <property type="entry name" value="p23_NUDC_like"/>
    <property type="match status" value="1"/>
</dbReference>
<evidence type="ECO:0000259" key="1">
    <source>
        <dbReference type="PROSITE" id="PS51203"/>
    </source>
</evidence>
<dbReference type="AlphaFoldDB" id="A0A8J5X5V4"/>
<gene>
    <name evidence="2" type="ORF">KFE25_002468</name>
</gene>
<evidence type="ECO:0000313" key="2">
    <source>
        <dbReference type="EMBL" id="KAG8459061.1"/>
    </source>
</evidence>
<dbReference type="InterPro" id="IPR008978">
    <property type="entry name" value="HSP20-like_chaperone"/>
</dbReference>
<dbReference type="InterPro" id="IPR037898">
    <property type="entry name" value="NudC_fam"/>
</dbReference>
<dbReference type="Gene3D" id="2.60.40.790">
    <property type="match status" value="1"/>
</dbReference>
<dbReference type="GO" id="GO:0005737">
    <property type="term" value="C:cytoplasm"/>
    <property type="evidence" value="ECO:0007669"/>
    <property type="project" value="TreeGrafter"/>
</dbReference>
<sequence>MPIKYVLVPCDDSQPLSERVLDLPADVGEPSADVLKAALTPHFREGSVDPKAVAQQLGDLASTPGMDMSMLEQGTVETFPLTRPSEANGHAAVTLYLDECGVLKNKPRNERASRLAAECGHASPFHGDIFVAREQLLGPGRRHLADFTLADMSSSAKWMADAAVANYEHMVATKKMHAQMGSSFQHINLGDGEEGAGLPSGQTDAYSWTQTKSEVEIRVPLPSGAKARDCKVKFGGTSLSVAVAGAAAVLDSASLHDKVRPDECTWSVSGDGDERALIVTLEKASEGTWRELLAAQAR</sequence>
<evidence type="ECO:0000313" key="3">
    <source>
        <dbReference type="Proteomes" id="UP000751190"/>
    </source>
</evidence>
<organism evidence="2 3">
    <name type="scientific">Diacronema lutheri</name>
    <name type="common">Unicellular marine alga</name>
    <name type="synonym">Monochrysis lutheri</name>
    <dbReference type="NCBI Taxonomy" id="2081491"/>
    <lineage>
        <taxon>Eukaryota</taxon>
        <taxon>Haptista</taxon>
        <taxon>Haptophyta</taxon>
        <taxon>Pavlovophyceae</taxon>
        <taxon>Pavlovales</taxon>
        <taxon>Pavlovaceae</taxon>
        <taxon>Diacronema</taxon>
    </lineage>
</organism>
<dbReference type="GO" id="GO:0051082">
    <property type="term" value="F:unfolded protein binding"/>
    <property type="evidence" value="ECO:0007669"/>
    <property type="project" value="TreeGrafter"/>
</dbReference>
<dbReference type="PROSITE" id="PS51203">
    <property type="entry name" value="CS"/>
    <property type="match status" value="1"/>
</dbReference>
<dbReference type="Pfam" id="PF04969">
    <property type="entry name" value="CS"/>
    <property type="match status" value="1"/>
</dbReference>
<comment type="caution">
    <text evidence="2">The sequence shown here is derived from an EMBL/GenBank/DDBJ whole genome shotgun (WGS) entry which is preliminary data.</text>
</comment>
<dbReference type="PANTHER" id="PTHR12356">
    <property type="entry name" value="NUCLEAR MOVEMENT PROTEIN NUDC"/>
    <property type="match status" value="1"/>
</dbReference>
<dbReference type="EMBL" id="JAGTXO010000044">
    <property type="protein sequence ID" value="KAG8459061.1"/>
    <property type="molecule type" value="Genomic_DNA"/>
</dbReference>